<keyword evidence="4" id="KW-1185">Reference proteome</keyword>
<gene>
    <name evidence="3" type="ordered locus">TherJR_0387</name>
</gene>
<feature type="transmembrane region" description="Helical" evidence="1">
    <location>
        <begin position="21"/>
        <end position="43"/>
    </location>
</feature>
<keyword evidence="1" id="KW-0812">Transmembrane</keyword>
<keyword evidence="1" id="KW-0472">Membrane</keyword>
<dbReference type="EMBL" id="CP002028">
    <property type="protein sequence ID" value="ADG81273.1"/>
    <property type="molecule type" value="Genomic_DNA"/>
</dbReference>
<dbReference type="STRING" id="635013.TherJR_0387"/>
<dbReference type="eggNOG" id="ENOG5032Y89">
    <property type="taxonomic scope" value="Bacteria"/>
</dbReference>
<evidence type="ECO:0000259" key="2">
    <source>
        <dbReference type="Pfam" id="PF07811"/>
    </source>
</evidence>
<organism evidence="3 4">
    <name type="scientific">Thermincola potens (strain JR)</name>
    <dbReference type="NCBI Taxonomy" id="635013"/>
    <lineage>
        <taxon>Bacteria</taxon>
        <taxon>Bacillati</taxon>
        <taxon>Bacillota</taxon>
        <taxon>Clostridia</taxon>
        <taxon>Eubacteriales</taxon>
        <taxon>Thermincolaceae</taxon>
        <taxon>Thermincola</taxon>
    </lineage>
</organism>
<dbReference type="Pfam" id="PF07811">
    <property type="entry name" value="TadE"/>
    <property type="match status" value="1"/>
</dbReference>
<protein>
    <submittedName>
        <fullName evidence="3">TadE family protein</fullName>
    </submittedName>
</protein>
<dbReference type="InterPro" id="IPR012495">
    <property type="entry name" value="TadE-like_dom"/>
</dbReference>
<keyword evidence="1" id="KW-1133">Transmembrane helix</keyword>
<sequence length="128" mass="14140">MKRLRCVNLLRDERGSQALEFTALLPLVVFIILFLVQGAIAAYTMVVASATARDGARYYSVGHSVSEVESMVSNELAGIPLKKFNCGKDDKEVWVELTVAVPVLDIPVLEDFDIDLQPIRVTMPNTES</sequence>
<evidence type="ECO:0000256" key="1">
    <source>
        <dbReference type="SAM" id="Phobius"/>
    </source>
</evidence>
<dbReference type="KEGG" id="tjr:TherJR_0387"/>
<dbReference type="AlphaFoldDB" id="D5XAH4"/>
<dbReference type="RefSeq" id="WP_013119296.1">
    <property type="nucleotide sequence ID" value="NC_014152.1"/>
</dbReference>
<dbReference type="Proteomes" id="UP000002377">
    <property type="component" value="Chromosome"/>
</dbReference>
<reference evidence="3 4" key="1">
    <citation type="submission" date="2010-05" db="EMBL/GenBank/DDBJ databases">
        <title>Complete sequence of Thermincola sp. JR.</title>
        <authorList>
            <consortium name="US DOE Joint Genome Institute"/>
            <person name="Lucas S."/>
            <person name="Copeland A."/>
            <person name="Lapidus A."/>
            <person name="Cheng J.-F."/>
            <person name="Bruce D."/>
            <person name="Goodwin L."/>
            <person name="Pitluck S."/>
            <person name="Chertkov O."/>
            <person name="Detter J.C."/>
            <person name="Han C."/>
            <person name="Tapia R."/>
            <person name="Land M."/>
            <person name="Hauser L."/>
            <person name="Kyrpides N."/>
            <person name="Mikhailova N."/>
            <person name="Hazen T.C."/>
            <person name="Woyke T."/>
        </authorList>
    </citation>
    <scope>NUCLEOTIDE SEQUENCE [LARGE SCALE GENOMIC DNA]</scope>
    <source>
        <strain evidence="3 4">JR</strain>
    </source>
</reference>
<evidence type="ECO:0000313" key="4">
    <source>
        <dbReference type="Proteomes" id="UP000002377"/>
    </source>
</evidence>
<dbReference type="HOGENOM" id="CLU_1958551_0_0_9"/>
<accession>D5XAH4</accession>
<evidence type="ECO:0000313" key="3">
    <source>
        <dbReference type="EMBL" id="ADG81273.1"/>
    </source>
</evidence>
<proteinExistence type="predicted"/>
<name>D5XAH4_THEPJ</name>
<feature type="domain" description="TadE-like" evidence="2">
    <location>
        <begin position="15"/>
        <end position="57"/>
    </location>
</feature>